<dbReference type="PANTHER" id="PTHR34825">
    <property type="entry name" value="CONSERVED PROTEIN, WITH A WEAK D-GALACTARATE DEHYDRATASE/ALTRONATE HYDROLASE DOMAIN"/>
    <property type="match status" value="1"/>
</dbReference>
<sequence>MLPKLPIGIQDFENLRLHDFVYIDKTAFVHGLVTGSNAYFLSRPRRFGKSLLVSTLRYLFEGRRDLFQYTWIESRWNWDQKHPIIRLSLDAIGHKEIGLRNGLLLALEKNGQELQIELIEKNPALAFQELIQKTAAKYGKVVVLIDEYDRPIIDYLGPDELSQAIENRNILKSFFSILKSEDHNLRFLFLTGISKFSKVSIFSDLNHLYDLSTDPNYNNLCGYTQAEIEHTFAPILAEMPADTLAQMKEWYNGYSWNGREFVYNPFSVLNFFQSREYQNYWFSTGTPTFLVKSLSNTFQYSLDGLEVDAGVLEAYELDKLEPIPLLYQTGYLTIKEKTSFDTVILKYPNREVEQSMLRLLLAEYTHNSSVLPQLAQLSKNLNQNDLGKVMELIHGLFKGIPSQIFIANREAYFHSVVYLTFSLLGIYIQAEVNSSHGRLDAVVHTPERIFIFEFKLHDSPAQALQQIKDRDYAAAFRHLNKLIVGVGVQFSETEKGVNDWASEAL</sequence>
<dbReference type="InterPro" id="IPR018631">
    <property type="entry name" value="AAA-ATPase-like_dom"/>
</dbReference>
<dbReference type="RefSeq" id="WP_013764867.1">
    <property type="nucleotide sequence ID" value="NC_015510.1"/>
</dbReference>
<organism evidence="2 3">
    <name type="scientific">Haliscomenobacter hydrossis (strain ATCC 27775 / DSM 1100 / LMG 10767 / O)</name>
    <dbReference type="NCBI Taxonomy" id="760192"/>
    <lineage>
        <taxon>Bacteria</taxon>
        <taxon>Pseudomonadati</taxon>
        <taxon>Bacteroidota</taxon>
        <taxon>Saprospiria</taxon>
        <taxon>Saprospirales</taxon>
        <taxon>Haliscomenobacteraceae</taxon>
        <taxon>Haliscomenobacter</taxon>
    </lineage>
</organism>
<evidence type="ECO:0000313" key="2">
    <source>
        <dbReference type="EMBL" id="AEE50318.1"/>
    </source>
</evidence>
<reference key="2">
    <citation type="submission" date="2011-04" db="EMBL/GenBank/DDBJ databases">
        <title>Complete sequence of chromosome of Haliscomenobacter hydrossis DSM 1100.</title>
        <authorList>
            <consortium name="US DOE Joint Genome Institute (JGI-PGF)"/>
            <person name="Lucas S."/>
            <person name="Han J."/>
            <person name="Lapidus A."/>
            <person name="Bruce D."/>
            <person name="Goodwin L."/>
            <person name="Pitluck S."/>
            <person name="Peters L."/>
            <person name="Kyrpides N."/>
            <person name="Mavromatis K."/>
            <person name="Ivanova N."/>
            <person name="Ovchinnikova G."/>
            <person name="Pagani I."/>
            <person name="Daligault H."/>
            <person name="Detter J.C."/>
            <person name="Han C."/>
            <person name="Land M."/>
            <person name="Hauser L."/>
            <person name="Markowitz V."/>
            <person name="Cheng J.-F."/>
            <person name="Hugenholtz P."/>
            <person name="Woyke T."/>
            <person name="Wu D."/>
            <person name="Verbarg S."/>
            <person name="Frueling A."/>
            <person name="Brambilla E."/>
            <person name="Klenk H.-P."/>
            <person name="Eisen J.A."/>
        </authorList>
    </citation>
    <scope>NUCLEOTIDE SEQUENCE</scope>
    <source>
        <strain>DSM 1100</strain>
    </source>
</reference>
<dbReference type="STRING" id="760192.Halhy_2444"/>
<dbReference type="KEGG" id="hhy:Halhy_2444"/>
<reference evidence="2 3" key="1">
    <citation type="journal article" date="2011" name="Stand. Genomic Sci.">
        <title>Complete genome sequence of Haliscomenobacter hydrossis type strain (O).</title>
        <authorList>
            <consortium name="US DOE Joint Genome Institute (JGI-PGF)"/>
            <person name="Daligault H."/>
            <person name="Lapidus A."/>
            <person name="Zeytun A."/>
            <person name="Nolan M."/>
            <person name="Lucas S."/>
            <person name="Del Rio T.G."/>
            <person name="Tice H."/>
            <person name="Cheng J.F."/>
            <person name="Tapia R."/>
            <person name="Han C."/>
            <person name="Goodwin L."/>
            <person name="Pitluck S."/>
            <person name="Liolios K."/>
            <person name="Pagani I."/>
            <person name="Ivanova N."/>
            <person name="Huntemann M."/>
            <person name="Mavromatis K."/>
            <person name="Mikhailova N."/>
            <person name="Pati A."/>
            <person name="Chen A."/>
            <person name="Palaniappan K."/>
            <person name="Land M."/>
            <person name="Hauser L."/>
            <person name="Brambilla E.M."/>
            <person name="Rohde M."/>
            <person name="Verbarg S."/>
            <person name="Goker M."/>
            <person name="Bristow J."/>
            <person name="Eisen J.A."/>
            <person name="Markowitz V."/>
            <person name="Hugenholtz P."/>
            <person name="Kyrpides N.C."/>
            <person name="Klenk H.P."/>
            <person name="Woyke T."/>
        </authorList>
    </citation>
    <scope>NUCLEOTIDE SEQUENCE [LARGE SCALE GENOMIC DNA]</scope>
    <source>
        <strain evidence="3">ATCC 27775 / DSM 1100 / LMG 10767 / O</strain>
    </source>
</reference>
<evidence type="ECO:0000313" key="3">
    <source>
        <dbReference type="Proteomes" id="UP000008461"/>
    </source>
</evidence>
<dbReference type="HOGENOM" id="CLU_021114_0_1_10"/>
<dbReference type="eggNOG" id="COG1672">
    <property type="taxonomic scope" value="Bacteria"/>
</dbReference>
<proteinExistence type="predicted"/>
<dbReference type="Pfam" id="PF08011">
    <property type="entry name" value="PDDEXK_9"/>
    <property type="match status" value="1"/>
</dbReference>
<dbReference type="PANTHER" id="PTHR34825:SF1">
    <property type="entry name" value="AAA-ATPASE-LIKE DOMAIN-CONTAINING PROTEIN"/>
    <property type="match status" value="1"/>
</dbReference>
<dbReference type="EMBL" id="CP002691">
    <property type="protein sequence ID" value="AEE50318.1"/>
    <property type="molecule type" value="Genomic_DNA"/>
</dbReference>
<evidence type="ECO:0000259" key="1">
    <source>
        <dbReference type="Pfam" id="PF09820"/>
    </source>
</evidence>
<name>F4KWG8_HALH1</name>
<dbReference type="Pfam" id="PF09820">
    <property type="entry name" value="AAA-ATPase_like"/>
    <property type="match status" value="1"/>
</dbReference>
<dbReference type="OrthoDB" id="9776605at2"/>
<dbReference type="Proteomes" id="UP000008461">
    <property type="component" value="Chromosome"/>
</dbReference>
<dbReference type="AlphaFoldDB" id="F4KWG8"/>
<feature type="domain" description="AAA-ATPase-like" evidence="1">
    <location>
        <begin position="6"/>
        <end position="202"/>
    </location>
</feature>
<accession>F4KWG8</accession>
<gene>
    <name evidence="2" type="ordered locus">Halhy_2444</name>
</gene>
<protein>
    <submittedName>
        <fullName evidence="2">AAA-ATPase</fullName>
    </submittedName>
</protein>
<dbReference type="InterPro" id="IPR012547">
    <property type="entry name" value="PDDEXK_9"/>
</dbReference>
<keyword evidence="3" id="KW-1185">Reference proteome</keyword>